<dbReference type="Pfam" id="PF00171">
    <property type="entry name" value="Aldedh"/>
    <property type="match status" value="1"/>
</dbReference>
<dbReference type="PANTHER" id="PTHR43353:SF3">
    <property type="entry name" value="ALDEHYDE DEHYDROGENASE-RELATED"/>
    <property type="match status" value="1"/>
</dbReference>
<name>A0A916WZE1_9ACTN</name>
<dbReference type="InterPro" id="IPR050740">
    <property type="entry name" value="Aldehyde_DH_Superfamily"/>
</dbReference>
<protein>
    <submittedName>
        <fullName evidence="4">Aldehyde dehydrogenase</fullName>
    </submittedName>
</protein>
<dbReference type="GO" id="GO:0016620">
    <property type="term" value="F:oxidoreductase activity, acting on the aldehyde or oxo group of donors, NAD or NADP as acceptor"/>
    <property type="evidence" value="ECO:0007669"/>
    <property type="project" value="InterPro"/>
</dbReference>
<evidence type="ECO:0000256" key="2">
    <source>
        <dbReference type="SAM" id="MobiDB-lite"/>
    </source>
</evidence>
<dbReference type="Proteomes" id="UP000621454">
    <property type="component" value="Unassembled WGS sequence"/>
</dbReference>
<dbReference type="InterPro" id="IPR016161">
    <property type="entry name" value="Ald_DH/histidinol_DH"/>
</dbReference>
<proteinExistence type="predicted"/>
<dbReference type="RefSeq" id="WP_188588392.1">
    <property type="nucleotide sequence ID" value="NZ_BMGC01000042.1"/>
</dbReference>
<dbReference type="AlphaFoldDB" id="A0A916WZE1"/>
<comment type="caution">
    <text evidence="4">The sequence shown here is derived from an EMBL/GenBank/DDBJ whole genome shotgun (WGS) entry which is preliminary data.</text>
</comment>
<dbReference type="InterPro" id="IPR015590">
    <property type="entry name" value="Aldehyde_DH_dom"/>
</dbReference>
<evidence type="ECO:0000313" key="4">
    <source>
        <dbReference type="EMBL" id="GGB45175.1"/>
    </source>
</evidence>
<reference evidence="4" key="1">
    <citation type="journal article" date="2014" name="Int. J. Syst. Evol. Microbiol.">
        <title>Complete genome sequence of Corynebacterium casei LMG S-19264T (=DSM 44701T), isolated from a smear-ripened cheese.</title>
        <authorList>
            <consortium name="US DOE Joint Genome Institute (JGI-PGF)"/>
            <person name="Walter F."/>
            <person name="Albersmeier A."/>
            <person name="Kalinowski J."/>
            <person name="Ruckert C."/>
        </authorList>
    </citation>
    <scope>NUCLEOTIDE SEQUENCE</scope>
    <source>
        <strain evidence="4">CGMCC 1.12827</strain>
    </source>
</reference>
<evidence type="ECO:0000313" key="5">
    <source>
        <dbReference type="Proteomes" id="UP000621454"/>
    </source>
</evidence>
<dbReference type="CDD" id="cd07129">
    <property type="entry name" value="ALDH_KGSADH"/>
    <property type="match status" value="1"/>
</dbReference>
<evidence type="ECO:0000259" key="3">
    <source>
        <dbReference type="Pfam" id="PF00171"/>
    </source>
</evidence>
<dbReference type="Gene3D" id="3.40.605.10">
    <property type="entry name" value="Aldehyde Dehydrogenase, Chain A, domain 1"/>
    <property type="match status" value="1"/>
</dbReference>
<gene>
    <name evidence="4" type="ORF">GCM10011489_35740</name>
</gene>
<dbReference type="SUPFAM" id="SSF53720">
    <property type="entry name" value="ALDH-like"/>
    <property type="match status" value="1"/>
</dbReference>
<feature type="domain" description="Aldehyde dehydrogenase" evidence="3">
    <location>
        <begin position="7"/>
        <end position="391"/>
    </location>
</feature>
<dbReference type="PANTHER" id="PTHR43353">
    <property type="entry name" value="SUCCINATE-SEMIALDEHYDE DEHYDROGENASE, MITOCHONDRIAL"/>
    <property type="match status" value="1"/>
</dbReference>
<dbReference type="InterPro" id="IPR044151">
    <property type="entry name" value="ALDH_KGSADH"/>
</dbReference>
<accession>A0A916WZE1</accession>
<sequence>MTVISGHDPRTGAPLAPVAQETTTEQVDSVVTAAAAAAAGVAAADRSWRAGFLRTIADLIEQRRLDLIETAGLETGFGTAKLDGEVTRAAFQFRMFADVVTEGGFLEVAIDHAADTPAGPRPDLRRILVALGPVAVFGSSNFPFAFSVLGGDTASALAAGSPVVVKAHPSHPATSKLSYEILEAAAAAAGAPEGVVGIVYGTDAGADLVAHPLITAVGFTGSLSGARALLGVINDRRDAPIPFYGELSSVNPVVVTPQAAAQRAEAIGEGIIASITVGSGQLCTKPGVMLVPSGEHGDRLVTAARSATADTPAHHLLNARIHDEFDAGVARLQALDGVERTACGPSSDAGYAAATTVFETDVDALNADLISETFGPVTVVVRYAGSVIEATRRLLDVLPDSLTATLHIGDDEDDTAATLSDLVTPHAGRVIFNGFPTGVAVSWAQNHGGPWPATNTIHTSVGATAIRRFLRPVTYQNAPAAVLPKELHDDTTGIPRRMGLVHG</sequence>
<dbReference type="InterPro" id="IPR016163">
    <property type="entry name" value="Ald_DH_C"/>
</dbReference>
<feature type="region of interest" description="Disordered" evidence="2">
    <location>
        <begin position="1"/>
        <end position="21"/>
    </location>
</feature>
<keyword evidence="5" id="KW-1185">Reference proteome</keyword>
<organism evidence="4 5">
    <name type="scientific">Gordonia jinhuaensis</name>
    <dbReference type="NCBI Taxonomy" id="1517702"/>
    <lineage>
        <taxon>Bacteria</taxon>
        <taxon>Bacillati</taxon>
        <taxon>Actinomycetota</taxon>
        <taxon>Actinomycetes</taxon>
        <taxon>Mycobacteriales</taxon>
        <taxon>Gordoniaceae</taxon>
        <taxon>Gordonia</taxon>
    </lineage>
</organism>
<dbReference type="InterPro" id="IPR016162">
    <property type="entry name" value="Ald_DH_N"/>
</dbReference>
<dbReference type="Gene3D" id="3.40.309.10">
    <property type="entry name" value="Aldehyde Dehydrogenase, Chain A, domain 2"/>
    <property type="match status" value="1"/>
</dbReference>
<reference evidence="4" key="2">
    <citation type="submission" date="2020-09" db="EMBL/GenBank/DDBJ databases">
        <authorList>
            <person name="Sun Q."/>
            <person name="Zhou Y."/>
        </authorList>
    </citation>
    <scope>NUCLEOTIDE SEQUENCE</scope>
    <source>
        <strain evidence="4">CGMCC 1.12827</strain>
    </source>
</reference>
<evidence type="ECO:0000256" key="1">
    <source>
        <dbReference type="ARBA" id="ARBA00023002"/>
    </source>
</evidence>
<dbReference type="EMBL" id="BMGC01000042">
    <property type="protein sequence ID" value="GGB45175.1"/>
    <property type="molecule type" value="Genomic_DNA"/>
</dbReference>
<keyword evidence="1" id="KW-0560">Oxidoreductase</keyword>